<evidence type="ECO:0008006" key="4">
    <source>
        <dbReference type="Google" id="ProtNLM"/>
    </source>
</evidence>
<dbReference type="KEGG" id="ccb:Clocel_3190"/>
<dbReference type="EMBL" id="CP002160">
    <property type="protein sequence ID" value="ADL52876.1"/>
    <property type="molecule type" value="Genomic_DNA"/>
</dbReference>
<keyword evidence="3" id="KW-1185">Reference proteome</keyword>
<proteinExistence type="predicted"/>
<keyword evidence="1" id="KW-0812">Transmembrane</keyword>
<dbReference type="Proteomes" id="UP000002730">
    <property type="component" value="Chromosome"/>
</dbReference>
<sequence length="118" mass="13055">MKHVRALLMKFAMTAIGLEIVVYLFSDLAFTDILYMSAFITIISYVIGDLLILPSTNNTIATIADAVLALAIIYAFDSLWGTMTISLLDALMSAALIAIGEWFFHKYISVNVLEKGRE</sequence>
<dbReference type="HOGENOM" id="CLU_128610_0_1_9"/>
<feature type="transmembrane region" description="Helical" evidence="1">
    <location>
        <begin position="7"/>
        <end position="26"/>
    </location>
</feature>
<keyword evidence="1" id="KW-1133">Transmembrane helix</keyword>
<keyword evidence="1" id="KW-0472">Membrane</keyword>
<dbReference type="OrthoDB" id="2111682at2"/>
<accession>D9SUC1</accession>
<feature type="transmembrane region" description="Helical" evidence="1">
    <location>
        <begin position="32"/>
        <end position="52"/>
    </location>
</feature>
<evidence type="ECO:0000313" key="2">
    <source>
        <dbReference type="EMBL" id="ADL52876.1"/>
    </source>
</evidence>
<dbReference type="InterPro" id="IPR019649">
    <property type="entry name" value="DUF2512"/>
</dbReference>
<name>D9SUC1_CLOC7</name>
<dbReference type="RefSeq" id="WP_010073260.1">
    <property type="nucleotide sequence ID" value="NC_014393.1"/>
</dbReference>
<gene>
    <name evidence="2" type="ordered locus">Clocel_3190</name>
</gene>
<dbReference type="AlphaFoldDB" id="D9SUC1"/>
<dbReference type="eggNOG" id="ENOG5032Z7G">
    <property type="taxonomic scope" value="Bacteria"/>
</dbReference>
<evidence type="ECO:0000256" key="1">
    <source>
        <dbReference type="SAM" id="Phobius"/>
    </source>
</evidence>
<reference evidence="2 3" key="1">
    <citation type="submission" date="2010-08" db="EMBL/GenBank/DDBJ databases">
        <title>Complete sequence of Clostridium cellulovorans 743B.</title>
        <authorList>
            <consortium name="US DOE Joint Genome Institute"/>
            <person name="Lucas S."/>
            <person name="Copeland A."/>
            <person name="Lapidus A."/>
            <person name="Cheng J.-F."/>
            <person name="Bruce D."/>
            <person name="Goodwin L."/>
            <person name="Pitluck S."/>
            <person name="Chertkov O."/>
            <person name="Detter J.C."/>
            <person name="Han C."/>
            <person name="Tapia R."/>
            <person name="Land M."/>
            <person name="Hauser L."/>
            <person name="Chang Y.-J."/>
            <person name="Jeffries C."/>
            <person name="Kyrpides N."/>
            <person name="Ivanova N."/>
            <person name="Mikhailova N."/>
            <person name="Hemme C.L."/>
            <person name="Woyke T."/>
        </authorList>
    </citation>
    <scope>NUCLEOTIDE SEQUENCE [LARGE SCALE GENOMIC DNA]</scope>
    <source>
        <strain evidence="3">ATCC 35296 / DSM 3052 / OCM 3 / 743B</strain>
    </source>
</reference>
<evidence type="ECO:0000313" key="3">
    <source>
        <dbReference type="Proteomes" id="UP000002730"/>
    </source>
</evidence>
<organism evidence="2 3">
    <name type="scientific">Clostridium cellulovorans (strain ATCC 35296 / DSM 3052 / OCM 3 / 743B)</name>
    <dbReference type="NCBI Taxonomy" id="573061"/>
    <lineage>
        <taxon>Bacteria</taxon>
        <taxon>Bacillati</taxon>
        <taxon>Bacillota</taxon>
        <taxon>Clostridia</taxon>
        <taxon>Eubacteriales</taxon>
        <taxon>Clostridiaceae</taxon>
        <taxon>Clostridium</taxon>
    </lineage>
</organism>
<dbReference type="Pfam" id="PF10710">
    <property type="entry name" value="DUF2512"/>
    <property type="match status" value="1"/>
</dbReference>
<protein>
    <recommendedName>
        <fullName evidence="4">Integral membrane protein</fullName>
    </recommendedName>
</protein>